<dbReference type="InterPro" id="IPR001245">
    <property type="entry name" value="Ser-Thr/Tyr_kinase_cat_dom"/>
</dbReference>
<dbReference type="SMART" id="SM00671">
    <property type="entry name" value="SEL1"/>
    <property type="match status" value="2"/>
</dbReference>
<dbReference type="PANTHER" id="PTHR44329:SF291">
    <property type="entry name" value="PROTEIN KINASE DOMAIN-CONTAINING PROTEIN"/>
    <property type="match status" value="1"/>
</dbReference>
<dbReference type="HOGENOM" id="CLU_000288_7_12_1"/>
<comment type="caution">
    <text evidence="3">The sequence shown here is derived from an EMBL/GenBank/DDBJ whole genome shotgun (WGS) entry which is preliminary data.</text>
</comment>
<name>A0A015KR59_RHIIW</name>
<sequence>MSKQDWANWIDDATSKNYIKHYEYKDFFNLKEIGFGGFGKVYRASWKNPRNILAIKSINDPNAKKIVYELKIHREVHFNDYIIKFHGVTINNQNSGSKKCYMLVMEYADSGTLRNYLEKNINNLTWNDKFKMAYQLASGVLCLHEEDIIHCDLHSCNVLVHQNTIKLADFGLSKIINDPSASQQGGVIPYTDPKRFVTDSYSLNQKSDVYSIGVLLWEISSCRPPFRDKSNQLGLPIRISQGLRETPISNTPKDYEKLYTDCWNHEPDDRPIIQNVVARLEAIMTKYNITERSAWTPPINSLSHNNLPRGFNNNMNNTIKVEPLKSPSKAPQTNFYKQKSEKDIVDGIAALSDDIYDRNKKQRILNYIKEHHKTSGEIFDWLSNNQSEANSLLVLGDFYYLGIATLADNKKAYKYYEEAGNKGNSLAQYTLGILSEKEERDTCAAMYWFNESAKQGNQKAINNFYRLQSDNCRSYKLTNKYSMMGRNLV</sequence>
<dbReference type="AlphaFoldDB" id="A0A015KR59"/>
<evidence type="ECO:0000259" key="2">
    <source>
        <dbReference type="PROSITE" id="PS50011"/>
    </source>
</evidence>
<keyword evidence="4" id="KW-1185">Reference proteome</keyword>
<dbReference type="InterPro" id="IPR051681">
    <property type="entry name" value="Ser/Thr_Kinases-Pseudokinases"/>
</dbReference>
<accession>A0A015KR59</accession>
<reference evidence="3 4" key="1">
    <citation type="submission" date="2014-02" db="EMBL/GenBank/DDBJ databases">
        <title>Single nucleus genome sequencing reveals high similarity among nuclei of an endomycorrhizal fungus.</title>
        <authorList>
            <person name="Lin K."/>
            <person name="Geurts R."/>
            <person name="Zhang Z."/>
            <person name="Limpens E."/>
            <person name="Saunders D.G."/>
            <person name="Mu D."/>
            <person name="Pang E."/>
            <person name="Cao H."/>
            <person name="Cha H."/>
            <person name="Lin T."/>
            <person name="Zhou Q."/>
            <person name="Shang Y."/>
            <person name="Li Y."/>
            <person name="Ivanov S."/>
            <person name="Sharma T."/>
            <person name="Velzen R.V."/>
            <person name="Ruijter N.D."/>
            <person name="Aanen D.K."/>
            <person name="Win J."/>
            <person name="Kamoun S."/>
            <person name="Bisseling T."/>
            <person name="Huang S."/>
        </authorList>
    </citation>
    <scope>NUCLEOTIDE SEQUENCE [LARGE SCALE GENOMIC DNA]</scope>
    <source>
        <strain evidence="4">DAOM197198w</strain>
    </source>
</reference>
<evidence type="ECO:0000256" key="1">
    <source>
        <dbReference type="PROSITE-ProRule" id="PRU10141"/>
    </source>
</evidence>
<evidence type="ECO:0000313" key="4">
    <source>
        <dbReference type="Proteomes" id="UP000022910"/>
    </source>
</evidence>
<dbReference type="GO" id="GO:0004674">
    <property type="term" value="F:protein serine/threonine kinase activity"/>
    <property type="evidence" value="ECO:0007669"/>
    <property type="project" value="TreeGrafter"/>
</dbReference>
<dbReference type="PRINTS" id="PR00109">
    <property type="entry name" value="TYRKINASE"/>
</dbReference>
<feature type="binding site" evidence="1">
    <location>
        <position position="56"/>
    </location>
    <ligand>
        <name>ATP</name>
        <dbReference type="ChEBI" id="CHEBI:30616"/>
    </ligand>
</feature>
<dbReference type="Gene3D" id="1.10.510.10">
    <property type="entry name" value="Transferase(Phosphotransferase) domain 1"/>
    <property type="match status" value="1"/>
</dbReference>
<dbReference type="EMBL" id="JEMT01024764">
    <property type="protein sequence ID" value="EXX62341.1"/>
    <property type="molecule type" value="Genomic_DNA"/>
</dbReference>
<keyword evidence="1" id="KW-0547">Nucleotide-binding</keyword>
<dbReference type="PROSITE" id="PS00107">
    <property type="entry name" value="PROTEIN_KINASE_ATP"/>
    <property type="match status" value="1"/>
</dbReference>
<dbReference type="OrthoDB" id="2352497at2759"/>
<dbReference type="Gene3D" id="1.25.40.10">
    <property type="entry name" value="Tetratricopeptide repeat domain"/>
    <property type="match status" value="1"/>
</dbReference>
<proteinExistence type="predicted"/>
<dbReference type="InterPro" id="IPR011990">
    <property type="entry name" value="TPR-like_helical_dom_sf"/>
</dbReference>
<dbReference type="SUPFAM" id="SSF81901">
    <property type="entry name" value="HCP-like"/>
    <property type="match status" value="1"/>
</dbReference>
<protein>
    <submittedName>
        <fullName evidence="3">Cdc15p</fullName>
    </submittedName>
</protein>
<dbReference type="InterPro" id="IPR006597">
    <property type="entry name" value="Sel1-like"/>
</dbReference>
<dbReference type="InterPro" id="IPR017441">
    <property type="entry name" value="Protein_kinase_ATP_BS"/>
</dbReference>
<keyword evidence="1" id="KW-0067">ATP-binding</keyword>
<dbReference type="PROSITE" id="PS50011">
    <property type="entry name" value="PROTEIN_KINASE_DOM"/>
    <property type="match status" value="1"/>
</dbReference>
<dbReference type="SMR" id="A0A015KR59"/>
<gene>
    <name evidence="3" type="ORF">RirG_162780</name>
</gene>
<organism evidence="3 4">
    <name type="scientific">Rhizophagus irregularis (strain DAOM 197198w)</name>
    <name type="common">Glomus intraradices</name>
    <dbReference type="NCBI Taxonomy" id="1432141"/>
    <lineage>
        <taxon>Eukaryota</taxon>
        <taxon>Fungi</taxon>
        <taxon>Fungi incertae sedis</taxon>
        <taxon>Mucoromycota</taxon>
        <taxon>Glomeromycotina</taxon>
        <taxon>Glomeromycetes</taxon>
        <taxon>Glomerales</taxon>
        <taxon>Glomeraceae</taxon>
        <taxon>Rhizophagus</taxon>
    </lineage>
</organism>
<dbReference type="SUPFAM" id="SSF56112">
    <property type="entry name" value="Protein kinase-like (PK-like)"/>
    <property type="match status" value="1"/>
</dbReference>
<dbReference type="PANTHER" id="PTHR44329">
    <property type="entry name" value="SERINE/THREONINE-PROTEIN KINASE TNNI3K-RELATED"/>
    <property type="match status" value="1"/>
</dbReference>
<dbReference type="STRING" id="1432141.A0A015KR59"/>
<dbReference type="Pfam" id="PF07714">
    <property type="entry name" value="PK_Tyr_Ser-Thr"/>
    <property type="match status" value="1"/>
</dbReference>
<dbReference type="GO" id="GO:0005524">
    <property type="term" value="F:ATP binding"/>
    <property type="evidence" value="ECO:0007669"/>
    <property type="project" value="UniProtKB-UniRule"/>
</dbReference>
<evidence type="ECO:0000313" key="3">
    <source>
        <dbReference type="EMBL" id="EXX62341.1"/>
    </source>
</evidence>
<dbReference type="InterPro" id="IPR011009">
    <property type="entry name" value="Kinase-like_dom_sf"/>
</dbReference>
<dbReference type="InterPro" id="IPR000719">
    <property type="entry name" value="Prot_kinase_dom"/>
</dbReference>
<dbReference type="Proteomes" id="UP000022910">
    <property type="component" value="Unassembled WGS sequence"/>
</dbReference>
<feature type="domain" description="Protein kinase" evidence="2">
    <location>
        <begin position="27"/>
        <end position="284"/>
    </location>
</feature>